<evidence type="ECO:0000313" key="3">
    <source>
        <dbReference type="EMBL" id="KEH19270.1"/>
    </source>
</evidence>
<dbReference type="KEGG" id="mtr:25501143"/>
<organism evidence="3 6">
    <name type="scientific">Medicago truncatula</name>
    <name type="common">Barrel medic</name>
    <name type="synonym">Medicago tribuloides</name>
    <dbReference type="NCBI Taxonomy" id="3880"/>
    <lineage>
        <taxon>Eukaryota</taxon>
        <taxon>Viridiplantae</taxon>
        <taxon>Streptophyta</taxon>
        <taxon>Embryophyta</taxon>
        <taxon>Tracheophyta</taxon>
        <taxon>Spermatophyta</taxon>
        <taxon>Magnoliopsida</taxon>
        <taxon>eudicotyledons</taxon>
        <taxon>Gunneridae</taxon>
        <taxon>Pentapetalae</taxon>
        <taxon>rosids</taxon>
        <taxon>fabids</taxon>
        <taxon>Fabales</taxon>
        <taxon>Fabaceae</taxon>
        <taxon>Papilionoideae</taxon>
        <taxon>50 kb inversion clade</taxon>
        <taxon>NPAAA clade</taxon>
        <taxon>Hologalegina</taxon>
        <taxon>IRL clade</taxon>
        <taxon>Trifolieae</taxon>
        <taxon>Medicago</taxon>
    </lineage>
</organism>
<reference evidence="4" key="4">
    <citation type="journal article" date="2018" name="Nat. Plants">
        <title>Whole-genome landscape of Medicago truncatula symbiotic genes.</title>
        <authorList>
            <person name="Pecrix Y."/>
            <person name="Gamas P."/>
            <person name="Carrere S."/>
        </authorList>
    </citation>
    <scope>NUCLEOTIDE SEQUENCE</scope>
    <source>
        <tissue evidence="4">Leaves</tissue>
    </source>
</reference>
<name>A0A072U0G0_MEDTR</name>
<dbReference type="EMBL" id="PSQE01000008">
    <property type="protein sequence ID" value="RHN40534.1"/>
    <property type="molecule type" value="Genomic_DNA"/>
</dbReference>
<comment type="similarity">
    <text evidence="1">Belongs to the MLP family.</text>
</comment>
<dbReference type="Gene3D" id="3.30.530.20">
    <property type="match status" value="1"/>
</dbReference>
<proteinExistence type="inferred from homology"/>
<dbReference type="Proteomes" id="UP000265566">
    <property type="component" value="Chromosome 8"/>
</dbReference>
<dbReference type="EMBL" id="CM001224">
    <property type="protein sequence ID" value="KEH19270.1"/>
    <property type="molecule type" value="Genomic_DNA"/>
</dbReference>
<reference evidence="3 6" key="2">
    <citation type="journal article" date="2014" name="BMC Genomics">
        <title>An improved genome release (version Mt4.0) for the model legume Medicago truncatula.</title>
        <authorList>
            <person name="Tang H."/>
            <person name="Krishnakumar V."/>
            <person name="Bidwell S."/>
            <person name="Rosen B."/>
            <person name="Chan A."/>
            <person name="Zhou S."/>
            <person name="Gentzbittel L."/>
            <person name="Childs K.L."/>
            <person name="Yandell M."/>
            <person name="Gundlach H."/>
            <person name="Mayer K.F."/>
            <person name="Schwartz D.C."/>
            <person name="Town C.D."/>
        </authorList>
    </citation>
    <scope>GENOME REANNOTATION</scope>
    <source>
        <strain evidence="3">A17</strain>
        <strain evidence="5 6">cv. Jemalong A17</strain>
    </source>
</reference>
<keyword evidence="6" id="KW-1185">Reference proteome</keyword>
<evidence type="ECO:0000313" key="6">
    <source>
        <dbReference type="Proteomes" id="UP000002051"/>
    </source>
</evidence>
<dbReference type="PANTHER" id="PTHR31338:SF16">
    <property type="entry name" value="POLYKETIDE CYCLASE_DEHYDRASE AND LIPID TRANSPORT SUPERFAMILY PROTEIN"/>
    <property type="match status" value="1"/>
</dbReference>
<sequence length="152" mass="17620">MVLNGKLSTELGIKASVDKFYNFFATQLHEMQIHCERVHETKLHQGDDWHHTDTVKHWTYVIDGKVHTCHESVEEVDEKNKKLSYKLFGGDIGENYKDFKLIIEIIDKSDSSAAIKWTIEYVKINEDIDAPNGWMDYVAKLTRDIDAHLVKA</sequence>
<dbReference type="OrthoDB" id="1847301at2759"/>
<dbReference type="Pfam" id="PF00407">
    <property type="entry name" value="Bet_v_1"/>
    <property type="match status" value="1"/>
</dbReference>
<dbReference type="EnsemblPlants" id="KEH19270">
    <property type="protein sequence ID" value="KEH19270"/>
    <property type="gene ID" value="MTR_8g045555"/>
</dbReference>
<dbReference type="InterPro" id="IPR023393">
    <property type="entry name" value="START-like_dom_sf"/>
</dbReference>
<evidence type="ECO:0000313" key="5">
    <source>
        <dbReference type="EnsemblPlants" id="KEH19270"/>
    </source>
</evidence>
<dbReference type="SMART" id="SM01037">
    <property type="entry name" value="Bet_v_1"/>
    <property type="match status" value="1"/>
</dbReference>
<reference evidence="3 6" key="1">
    <citation type="journal article" date="2011" name="Nature">
        <title>The Medicago genome provides insight into the evolution of rhizobial symbioses.</title>
        <authorList>
            <person name="Young N.D."/>
            <person name="Debelle F."/>
            <person name="Oldroyd G.E."/>
            <person name="Geurts R."/>
            <person name="Cannon S.B."/>
            <person name="Udvardi M.K."/>
            <person name="Benedito V.A."/>
            <person name="Mayer K.F."/>
            <person name="Gouzy J."/>
            <person name="Schoof H."/>
            <person name="Van de Peer Y."/>
            <person name="Proost S."/>
            <person name="Cook D.R."/>
            <person name="Meyers B.C."/>
            <person name="Spannagl M."/>
            <person name="Cheung F."/>
            <person name="De Mita S."/>
            <person name="Krishnakumar V."/>
            <person name="Gundlach H."/>
            <person name="Zhou S."/>
            <person name="Mudge J."/>
            <person name="Bharti A.K."/>
            <person name="Murray J.D."/>
            <person name="Naoumkina M.A."/>
            <person name="Rosen B."/>
            <person name="Silverstein K.A."/>
            <person name="Tang H."/>
            <person name="Rombauts S."/>
            <person name="Zhao P.X."/>
            <person name="Zhou P."/>
            <person name="Barbe V."/>
            <person name="Bardou P."/>
            <person name="Bechner M."/>
            <person name="Bellec A."/>
            <person name="Berger A."/>
            <person name="Berges H."/>
            <person name="Bidwell S."/>
            <person name="Bisseling T."/>
            <person name="Choisne N."/>
            <person name="Couloux A."/>
            <person name="Denny R."/>
            <person name="Deshpande S."/>
            <person name="Dai X."/>
            <person name="Doyle J.J."/>
            <person name="Dudez A.M."/>
            <person name="Farmer A.D."/>
            <person name="Fouteau S."/>
            <person name="Franken C."/>
            <person name="Gibelin C."/>
            <person name="Gish J."/>
            <person name="Goldstein S."/>
            <person name="Gonzalez A.J."/>
            <person name="Green P.J."/>
            <person name="Hallab A."/>
            <person name="Hartog M."/>
            <person name="Hua A."/>
            <person name="Humphray S.J."/>
            <person name="Jeong D.H."/>
            <person name="Jing Y."/>
            <person name="Jocker A."/>
            <person name="Kenton S.M."/>
            <person name="Kim D.J."/>
            <person name="Klee K."/>
            <person name="Lai H."/>
            <person name="Lang C."/>
            <person name="Lin S."/>
            <person name="Macmil S.L."/>
            <person name="Magdelenat G."/>
            <person name="Matthews L."/>
            <person name="McCorrison J."/>
            <person name="Monaghan E.L."/>
            <person name="Mun J.H."/>
            <person name="Najar F.Z."/>
            <person name="Nicholson C."/>
            <person name="Noirot C."/>
            <person name="O'Bleness M."/>
            <person name="Paule C.R."/>
            <person name="Poulain J."/>
            <person name="Prion F."/>
            <person name="Qin B."/>
            <person name="Qu C."/>
            <person name="Retzel E.F."/>
            <person name="Riddle C."/>
            <person name="Sallet E."/>
            <person name="Samain S."/>
            <person name="Samson N."/>
            <person name="Sanders I."/>
            <person name="Saurat O."/>
            <person name="Scarpelli C."/>
            <person name="Schiex T."/>
            <person name="Segurens B."/>
            <person name="Severin A.J."/>
            <person name="Sherrier D.J."/>
            <person name="Shi R."/>
            <person name="Sims S."/>
            <person name="Singer S.R."/>
            <person name="Sinharoy S."/>
            <person name="Sterck L."/>
            <person name="Viollet A."/>
            <person name="Wang B.B."/>
            <person name="Wang K."/>
            <person name="Wang M."/>
            <person name="Wang X."/>
            <person name="Warfsmann J."/>
            <person name="Weissenbach J."/>
            <person name="White D.D."/>
            <person name="White J.D."/>
            <person name="Wiley G.B."/>
            <person name="Wincker P."/>
            <person name="Xing Y."/>
            <person name="Yang L."/>
            <person name="Yao Z."/>
            <person name="Ying F."/>
            <person name="Zhai J."/>
            <person name="Zhou L."/>
            <person name="Zuber A."/>
            <person name="Denarie J."/>
            <person name="Dixon R.A."/>
            <person name="May G.D."/>
            <person name="Schwartz D.C."/>
            <person name="Rogers J."/>
            <person name="Quetier F."/>
            <person name="Town C.D."/>
            <person name="Roe B.A."/>
        </authorList>
    </citation>
    <scope>NUCLEOTIDE SEQUENCE [LARGE SCALE GENOMIC DNA]</scope>
    <source>
        <strain evidence="3">A17</strain>
        <strain evidence="5 6">cv. Jemalong A17</strain>
    </source>
</reference>
<dbReference type="GO" id="GO:0006952">
    <property type="term" value="P:defense response"/>
    <property type="evidence" value="ECO:0007669"/>
    <property type="project" value="InterPro"/>
</dbReference>
<evidence type="ECO:0000313" key="4">
    <source>
        <dbReference type="EMBL" id="RHN40534.1"/>
    </source>
</evidence>
<protein>
    <submittedName>
        <fullName evidence="3">Pathogenesis-related protein bet V I family protein</fullName>
    </submittedName>
    <submittedName>
        <fullName evidence="4">Putative START-like domain-containing protein</fullName>
    </submittedName>
</protein>
<dbReference type="AlphaFoldDB" id="A0A072U0G0"/>
<dbReference type="InterPro" id="IPR052006">
    <property type="entry name" value="MLP-like"/>
</dbReference>
<accession>A0A072U0G0</accession>
<dbReference type="Proteomes" id="UP000002051">
    <property type="component" value="Chromosome 8"/>
</dbReference>
<dbReference type="InterPro" id="IPR000916">
    <property type="entry name" value="Bet_v_I/MLP"/>
</dbReference>
<evidence type="ECO:0000256" key="1">
    <source>
        <dbReference type="ARBA" id="ARBA00038242"/>
    </source>
</evidence>
<gene>
    <name evidence="5" type="primary">25501143</name>
    <name evidence="3" type="ordered locus">MTR_8g045555</name>
    <name evidence="4" type="ORF">MtrunA17_Chr8g0355761</name>
</gene>
<reference evidence="5" key="3">
    <citation type="submission" date="2015-04" db="UniProtKB">
        <authorList>
            <consortium name="EnsemblPlants"/>
        </authorList>
    </citation>
    <scope>IDENTIFICATION</scope>
    <source>
        <strain evidence="5">cv. Jemalong A17</strain>
    </source>
</reference>
<evidence type="ECO:0000259" key="2">
    <source>
        <dbReference type="SMART" id="SM01037"/>
    </source>
</evidence>
<dbReference type="HOGENOM" id="CLU_081988_1_1_1"/>
<dbReference type="SUPFAM" id="SSF55961">
    <property type="entry name" value="Bet v1-like"/>
    <property type="match status" value="1"/>
</dbReference>
<feature type="domain" description="Bet v I/Major latex protein" evidence="2">
    <location>
        <begin position="2"/>
        <end position="152"/>
    </location>
</feature>
<dbReference type="Gramene" id="rna46694">
    <property type="protein sequence ID" value="RHN40534.1"/>
    <property type="gene ID" value="gene46694"/>
</dbReference>
<dbReference type="PANTHER" id="PTHR31338">
    <property type="entry name" value="POLYKETIDE CYCLASE/DEHYDRASE AND LIPID TRANSPORT SUPERFAMILY PROTEIN"/>
    <property type="match status" value="1"/>
</dbReference>